<comment type="caution">
    <text evidence="1">The sequence shown here is derived from an EMBL/GenBank/DDBJ whole genome shotgun (WGS) entry which is preliminary data.</text>
</comment>
<organism evidence="1 2">
    <name type="scientific">Aromia moschata</name>
    <dbReference type="NCBI Taxonomy" id="1265417"/>
    <lineage>
        <taxon>Eukaryota</taxon>
        <taxon>Metazoa</taxon>
        <taxon>Ecdysozoa</taxon>
        <taxon>Arthropoda</taxon>
        <taxon>Hexapoda</taxon>
        <taxon>Insecta</taxon>
        <taxon>Pterygota</taxon>
        <taxon>Neoptera</taxon>
        <taxon>Endopterygota</taxon>
        <taxon>Coleoptera</taxon>
        <taxon>Polyphaga</taxon>
        <taxon>Cucujiformia</taxon>
        <taxon>Chrysomeloidea</taxon>
        <taxon>Cerambycidae</taxon>
        <taxon>Cerambycinae</taxon>
        <taxon>Callichromatini</taxon>
        <taxon>Aromia</taxon>
    </lineage>
</organism>
<name>A0AAV8Y5I2_9CUCU</name>
<dbReference type="EMBL" id="JAPWTK010000192">
    <property type="protein sequence ID" value="KAJ8946224.1"/>
    <property type="molecule type" value="Genomic_DNA"/>
</dbReference>
<evidence type="ECO:0000313" key="1">
    <source>
        <dbReference type="EMBL" id="KAJ8946224.1"/>
    </source>
</evidence>
<gene>
    <name evidence="1" type="ORF">NQ318_013035</name>
</gene>
<reference evidence="1" key="1">
    <citation type="journal article" date="2023" name="Insect Mol. Biol.">
        <title>Genome sequencing provides insights into the evolution of gene families encoding plant cell wall-degrading enzymes in longhorned beetles.</title>
        <authorList>
            <person name="Shin N.R."/>
            <person name="Okamura Y."/>
            <person name="Kirsch R."/>
            <person name="Pauchet Y."/>
        </authorList>
    </citation>
    <scope>NUCLEOTIDE SEQUENCE</scope>
    <source>
        <strain evidence="1">AMC_N1</strain>
    </source>
</reference>
<protein>
    <submittedName>
        <fullName evidence="1">Uncharacterized protein</fullName>
    </submittedName>
</protein>
<sequence length="119" mass="13878">MDIYAAHKFLNGLNGLKWDVKRYNTIRAPDGPQRLLDLIRDRMTALESLIRDSSADTSGFWKDGDVDWGIFLMFTKCDQPVWILFLVRETAKQSHRICRKISSFCWQHLHSGALFSFKL</sequence>
<evidence type="ECO:0000313" key="2">
    <source>
        <dbReference type="Proteomes" id="UP001162162"/>
    </source>
</evidence>
<proteinExistence type="predicted"/>
<dbReference type="AlphaFoldDB" id="A0AAV8Y5I2"/>
<accession>A0AAV8Y5I2</accession>
<keyword evidence="2" id="KW-1185">Reference proteome</keyword>
<dbReference type="Proteomes" id="UP001162162">
    <property type="component" value="Unassembled WGS sequence"/>
</dbReference>